<evidence type="ECO:0000313" key="5">
    <source>
        <dbReference type="EMBL" id="CAB4546138.1"/>
    </source>
</evidence>
<reference evidence="5" key="1">
    <citation type="submission" date="2020-05" db="EMBL/GenBank/DDBJ databases">
        <authorList>
            <person name="Chiriac C."/>
            <person name="Salcher M."/>
            <person name="Ghai R."/>
            <person name="Kavagutti S V."/>
        </authorList>
    </citation>
    <scope>NUCLEOTIDE SEQUENCE</scope>
</reference>
<dbReference type="InterPro" id="IPR001482">
    <property type="entry name" value="T2SS/T4SS_dom"/>
</dbReference>
<protein>
    <submittedName>
        <fullName evidence="5">Unannotated protein</fullName>
    </submittedName>
</protein>
<feature type="domain" description="Bacterial type II secretion system protein E" evidence="4">
    <location>
        <begin position="312"/>
        <end position="326"/>
    </location>
</feature>
<evidence type="ECO:0000256" key="2">
    <source>
        <dbReference type="SAM" id="Coils"/>
    </source>
</evidence>
<feature type="coiled-coil region" evidence="2">
    <location>
        <begin position="98"/>
        <end position="127"/>
    </location>
</feature>
<dbReference type="NCBIfam" id="TIGR01420">
    <property type="entry name" value="pilT_fam"/>
    <property type="match status" value="1"/>
</dbReference>
<proteinExistence type="inferred from homology"/>
<dbReference type="Gene3D" id="3.40.50.300">
    <property type="entry name" value="P-loop containing nucleotide triphosphate hydrolases"/>
    <property type="match status" value="1"/>
</dbReference>
<dbReference type="InterPro" id="IPR006321">
    <property type="entry name" value="PilT/PilU"/>
</dbReference>
<dbReference type="AlphaFoldDB" id="A0A6J6C764"/>
<dbReference type="CDD" id="cd01131">
    <property type="entry name" value="PilT"/>
    <property type="match status" value="1"/>
</dbReference>
<dbReference type="InterPro" id="IPR027417">
    <property type="entry name" value="P-loop_NTPase"/>
</dbReference>
<dbReference type="GO" id="GO:0005524">
    <property type="term" value="F:ATP binding"/>
    <property type="evidence" value="ECO:0007669"/>
    <property type="project" value="InterPro"/>
</dbReference>
<feature type="compositionally biased region" description="Polar residues" evidence="3">
    <location>
        <begin position="1"/>
        <end position="11"/>
    </location>
</feature>
<dbReference type="GO" id="GO:0016887">
    <property type="term" value="F:ATP hydrolysis activity"/>
    <property type="evidence" value="ECO:0007669"/>
    <property type="project" value="InterPro"/>
</dbReference>
<keyword evidence="2" id="KW-0175">Coiled coil</keyword>
<evidence type="ECO:0000256" key="3">
    <source>
        <dbReference type="SAM" id="MobiDB-lite"/>
    </source>
</evidence>
<feature type="region of interest" description="Disordered" evidence="3">
    <location>
        <begin position="1"/>
        <end position="20"/>
    </location>
</feature>
<dbReference type="Gene3D" id="3.30.450.90">
    <property type="match status" value="1"/>
</dbReference>
<dbReference type="InterPro" id="IPR050921">
    <property type="entry name" value="T4SS_GSP_E_ATPase"/>
</dbReference>
<dbReference type="EMBL" id="CAEZSO010000134">
    <property type="protein sequence ID" value="CAB4546138.1"/>
    <property type="molecule type" value="Genomic_DNA"/>
</dbReference>
<dbReference type="SMART" id="SM00382">
    <property type="entry name" value="AAA"/>
    <property type="match status" value="1"/>
</dbReference>
<gene>
    <name evidence="5" type="ORF">UFOPK1446_00717</name>
</gene>
<accession>A0A6J6C764</accession>
<sequence>METTGFTSVPSDDQAWSAPSEDFFAGSAIAQDRFAPSGNVVPPVAEAVAQVAPAVAPVATSEPAAAPTVLVEPLPVPSAAPVMAPREEVADVDDVEVSEDFSDEYRRATTEKEAAEDEVNLQELLLEVLQSGASDLHLTIGSRPVIRMRGDLVPLEQFPVLSAPVIQRVMYASITQRQREKFEKDLELDFAYSLPGRARFRVNMYRQRDALGAAFRLIPFEIKPLEALGVPAAVANFAMLPRGFVLVTGPTGSGKSTTLAALIDLANRNRRDHILTVEDPIEFLHGHQGCIVNQREVGEDTHSFTDALKHALRQDPDIIMVGELRDLETISVALTAAETGHLVFATLHTQDAAQTIDRIIDVFPPHQQQQVRVQLAGALQGVVCQTLAKTKDGDGRVAATEVLMATPAIRNMIREGKTHQIYSAMQAGAQYGMHTMDQHLADLVNNGQISYSTGMEKCHHIDDFNRLTGRG</sequence>
<dbReference type="SUPFAM" id="SSF52540">
    <property type="entry name" value="P-loop containing nucleoside triphosphate hydrolases"/>
    <property type="match status" value="1"/>
</dbReference>
<dbReference type="InterPro" id="IPR003593">
    <property type="entry name" value="AAA+_ATPase"/>
</dbReference>
<comment type="similarity">
    <text evidence="1">Belongs to the GSP E family.</text>
</comment>
<evidence type="ECO:0000259" key="4">
    <source>
        <dbReference type="PROSITE" id="PS00662"/>
    </source>
</evidence>
<name>A0A6J6C764_9ZZZZ</name>
<organism evidence="5">
    <name type="scientific">freshwater metagenome</name>
    <dbReference type="NCBI Taxonomy" id="449393"/>
    <lineage>
        <taxon>unclassified sequences</taxon>
        <taxon>metagenomes</taxon>
        <taxon>ecological metagenomes</taxon>
    </lineage>
</organism>
<dbReference type="Pfam" id="PF00437">
    <property type="entry name" value="T2SSE"/>
    <property type="match status" value="1"/>
</dbReference>
<dbReference type="PANTHER" id="PTHR30486">
    <property type="entry name" value="TWITCHING MOTILITY PROTEIN PILT"/>
    <property type="match status" value="1"/>
</dbReference>
<evidence type="ECO:0000256" key="1">
    <source>
        <dbReference type="ARBA" id="ARBA00006611"/>
    </source>
</evidence>
<dbReference type="PROSITE" id="PS00662">
    <property type="entry name" value="T2SP_E"/>
    <property type="match status" value="1"/>
</dbReference>